<dbReference type="PROSITE" id="PS50977">
    <property type="entry name" value="HTH_TETR_2"/>
    <property type="match status" value="1"/>
</dbReference>
<dbReference type="Proteomes" id="UP000295106">
    <property type="component" value="Unassembled WGS sequence"/>
</dbReference>
<organism evidence="6 7">
    <name type="scientific">Rubrivivax gelatinosus</name>
    <name type="common">Rhodocyclus gelatinosus</name>
    <name type="synonym">Rhodopseudomonas gelatinosa</name>
    <dbReference type="NCBI Taxonomy" id="28068"/>
    <lineage>
        <taxon>Bacteria</taxon>
        <taxon>Pseudomonadati</taxon>
        <taxon>Pseudomonadota</taxon>
        <taxon>Betaproteobacteria</taxon>
        <taxon>Burkholderiales</taxon>
        <taxon>Sphaerotilaceae</taxon>
        <taxon>Rubrivivax</taxon>
    </lineage>
</organism>
<evidence type="ECO:0000313" key="7">
    <source>
        <dbReference type="Proteomes" id="UP000295106"/>
    </source>
</evidence>
<keyword evidence="3" id="KW-0804">Transcription</keyword>
<evidence type="ECO:0000313" key="6">
    <source>
        <dbReference type="EMBL" id="TCP02659.1"/>
    </source>
</evidence>
<evidence type="ECO:0000256" key="4">
    <source>
        <dbReference type="PROSITE-ProRule" id="PRU00335"/>
    </source>
</evidence>
<dbReference type="EMBL" id="SLXD01000006">
    <property type="protein sequence ID" value="TCP02659.1"/>
    <property type="molecule type" value="Genomic_DNA"/>
</dbReference>
<feature type="domain" description="HTH tetR-type" evidence="5">
    <location>
        <begin position="24"/>
        <end position="82"/>
    </location>
</feature>
<name>A0A4R2M5Y3_RUBGE</name>
<reference evidence="6 7" key="1">
    <citation type="submission" date="2019-03" db="EMBL/GenBank/DDBJ databases">
        <title>Genomic Encyclopedia of Type Strains, Phase IV (KMG-IV): sequencing the most valuable type-strain genomes for metagenomic binning, comparative biology and taxonomic classification.</title>
        <authorList>
            <person name="Goeker M."/>
        </authorList>
    </citation>
    <scope>NUCLEOTIDE SEQUENCE [LARGE SCALE GENOMIC DNA]</scope>
    <source>
        <strain evidence="6 7">DSM 1709</strain>
    </source>
</reference>
<dbReference type="GeneID" id="99683623"/>
<dbReference type="InterPro" id="IPR009057">
    <property type="entry name" value="Homeodomain-like_sf"/>
</dbReference>
<protein>
    <submittedName>
        <fullName evidence="6">TetR family transcriptional regulator</fullName>
    </submittedName>
</protein>
<proteinExistence type="predicted"/>
<dbReference type="InterPro" id="IPR050109">
    <property type="entry name" value="HTH-type_TetR-like_transc_reg"/>
</dbReference>
<feature type="DNA-binding region" description="H-T-H motif" evidence="4">
    <location>
        <begin position="45"/>
        <end position="64"/>
    </location>
</feature>
<dbReference type="AlphaFoldDB" id="A0A4R2M5Y3"/>
<accession>A0A4R2M5Y3</accession>
<dbReference type="Gene3D" id="1.10.357.10">
    <property type="entry name" value="Tetracycline Repressor, domain 2"/>
    <property type="match status" value="1"/>
</dbReference>
<dbReference type="SUPFAM" id="SSF46689">
    <property type="entry name" value="Homeodomain-like"/>
    <property type="match status" value="1"/>
</dbReference>
<dbReference type="PANTHER" id="PTHR30055:SF234">
    <property type="entry name" value="HTH-TYPE TRANSCRIPTIONAL REGULATOR BETI"/>
    <property type="match status" value="1"/>
</dbReference>
<dbReference type="RefSeq" id="WP_132647303.1">
    <property type="nucleotide sequence ID" value="NZ_CP181386.1"/>
</dbReference>
<keyword evidence="2 4" id="KW-0238">DNA-binding</keyword>
<dbReference type="Pfam" id="PF00440">
    <property type="entry name" value="TetR_N"/>
    <property type="match status" value="1"/>
</dbReference>
<evidence type="ECO:0000256" key="2">
    <source>
        <dbReference type="ARBA" id="ARBA00023125"/>
    </source>
</evidence>
<dbReference type="InterPro" id="IPR001647">
    <property type="entry name" value="HTH_TetR"/>
</dbReference>
<gene>
    <name evidence="6" type="ORF">EV684_106221</name>
</gene>
<dbReference type="GO" id="GO:0000976">
    <property type="term" value="F:transcription cis-regulatory region binding"/>
    <property type="evidence" value="ECO:0007669"/>
    <property type="project" value="TreeGrafter"/>
</dbReference>
<sequence length="227" mass="24742">MPKTTRSSLPALPPTVEIEGGIRGATRRLLLDAAMALIREGQVPTLPEVARRAEVSRATAYRYFPSRSALVTAVIDVSLGPLRSFDSSEPDGRRRVAELFASTFPRFREFEPQMRAAVQLSLEHWALERAGRLKEEPYRRGHRVGILAHAIEPLAAELPAASLARLHRALSVLYGIEARVVLKDLWGASDAEVDATVGWMAEALVDASLRETAAAPSKAGKTRKTAG</sequence>
<dbReference type="PANTHER" id="PTHR30055">
    <property type="entry name" value="HTH-TYPE TRANSCRIPTIONAL REGULATOR RUTR"/>
    <property type="match status" value="1"/>
</dbReference>
<dbReference type="OrthoDB" id="3217159at2"/>
<evidence type="ECO:0000256" key="3">
    <source>
        <dbReference type="ARBA" id="ARBA00023163"/>
    </source>
</evidence>
<keyword evidence="1" id="KW-0805">Transcription regulation</keyword>
<evidence type="ECO:0000259" key="5">
    <source>
        <dbReference type="PROSITE" id="PS50977"/>
    </source>
</evidence>
<dbReference type="GO" id="GO:0003700">
    <property type="term" value="F:DNA-binding transcription factor activity"/>
    <property type="evidence" value="ECO:0007669"/>
    <property type="project" value="TreeGrafter"/>
</dbReference>
<evidence type="ECO:0000256" key="1">
    <source>
        <dbReference type="ARBA" id="ARBA00023015"/>
    </source>
</evidence>
<comment type="caution">
    <text evidence="6">The sequence shown here is derived from an EMBL/GenBank/DDBJ whole genome shotgun (WGS) entry which is preliminary data.</text>
</comment>